<keyword evidence="2" id="KW-0547">Nucleotide-binding</keyword>
<sequence length="445" mass="48533">MSEAEPVKSEPLSCSFCGVEKSASVPLIAGNNGHICEQCVKLAHQVVSSWGRKAVLVRPELKAPAEIKAHLDKYIIGQEDAKRILSVALYNHYLRLNHQHEELPDFNAGHPERESVEVEKSNVLMTGPSGAGKTLLVKTLSRIIGVPFVIGDATSLTQAGYVGQDVESLLKRLLEAADWDTRQAEWGIVYIDEIDKIARRGEGGTAVRDISGEGVQQALLKMIEGSEVRVTRPGQREGHGEEIQLNTQNILFIVGGAFPGLVELVSKRLQPSDAGIGFNAPLREECSFDNNELLAALHPEDLQRFGLIPEFIGRFPVVTFLQELDVEALKRILVEPRNALVKQYRRLFSYQGVELEFSDAAISHVAEQAVERGTGARGLRALLESALCQTMFELPSLQLAACRVELVEEEGAEPRLAVERVMSTASVDEDTQSTPAAAAAASVSS</sequence>
<comment type="similarity">
    <text evidence="6">Belongs to the ClpX chaperone family.</text>
</comment>
<dbReference type="InterPro" id="IPR003593">
    <property type="entry name" value="AAA+_ATPase"/>
</dbReference>
<name>A0A4Z0M6J2_9GAMM</name>
<comment type="caution">
    <text evidence="9">The sequence shown here is derived from an EMBL/GenBank/DDBJ whole genome shotgun (WGS) entry which is preliminary data.</text>
</comment>
<dbReference type="NCBIfam" id="TIGR00382">
    <property type="entry name" value="clpX"/>
    <property type="match status" value="1"/>
</dbReference>
<dbReference type="GO" id="GO:0008270">
    <property type="term" value="F:zinc ion binding"/>
    <property type="evidence" value="ECO:0007669"/>
    <property type="project" value="UniProtKB-UniRule"/>
</dbReference>
<keyword evidence="5 6" id="KW-0143">Chaperone</keyword>
<evidence type="ECO:0000313" key="10">
    <source>
        <dbReference type="Proteomes" id="UP000298050"/>
    </source>
</evidence>
<evidence type="ECO:0000256" key="1">
    <source>
        <dbReference type="ARBA" id="ARBA00022723"/>
    </source>
</evidence>
<keyword evidence="9" id="KW-0378">Hydrolase</keyword>
<keyword evidence="3 6" id="KW-0862">Zinc</keyword>
<accession>A0A4Z0M6J2</accession>
<dbReference type="FunFam" id="1.10.8.60:FF:000002">
    <property type="entry name" value="ATP-dependent Clp protease ATP-binding subunit ClpX"/>
    <property type="match status" value="1"/>
</dbReference>
<dbReference type="GO" id="GO:0051603">
    <property type="term" value="P:proteolysis involved in protein catabolic process"/>
    <property type="evidence" value="ECO:0007669"/>
    <property type="project" value="TreeGrafter"/>
</dbReference>
<feature type="binding site" evidence="6">
    <location>
        <position position="36"/>
    </location>
    <ligand>
        <name>Zn(2+)</name>
        <dbReference type="ChEBI" id="CHEBI:29105"/>
    </ligand>
</feature>
<keyword evidence="4 9" id="KW-0067">ATP-binding</keyword>
<dbReference type="InterPro" id="IPR050052">
    <property type="entry name" value="ATP-dep_Clp_protease_ClpX"/>
</dbReference>
<reference evidence="9 10" key="1">
    <citation type="submission" date="2019-04" db="EMBL/GenBank/DDBJ databases">
        <title>Taxonomy of novel Haliea sp. from mangrove soil of West Coast of India.</title>
        <authorList>
            <person name="Verma A."/>
            <person name="Kumar P."/>
            <person name="Krishnamurthi S."/>
        </authorList>
    </citation>
    <scope>NUCLEOTIDE SEQUENCE [LARGE SCALE GENOMIC DNA]</scope>
    <source>
        <strain evidence="9 10">SAOS-164</strain>
    </source>
</reference>
<dbReference type="SMART" id="SM00382">
    <property type="entry name" value="AAA"/>
    <property type="match status" value="1"/>
</dbReference>
<dbReference type="EMBL" id="SRLE01000004">
    <property type="protein sequence ID" value="TGD75129.1"/>
    <property type="molecule type" value="Genomic_DNA"/>
</dbReference>
<dbReference type="Proteomes" id="UP000298050">
    <property type="component" value="Unassembled WGS sequence"/>
</dbReference>
<keyword evidence="9" id="KW-0645">Protease</keyword>
<evidence type="ECO:0000256" key="2">
    <source>
        <dbReference type="ARBA" id="ARBA00022741"/>
    </source>
</evidence>
<dbReference type="PANTHER" id="PTHR48102">
    <property type="entry name" value="ATP-DEPENDENT CLP PROTEASE ATP-BINDING SUBUNIT CLPX-LIKE, MITOCHONDRIAL-RELATED"/>
    <property type="match status" value="1"/>
</dbReference>
<dbReference type="Gene3D" id="1.10.8.60">
    <property type="match status" value="1"/>
</dbReference>
<dbReference type="InterPro" id="IPR003959">
    <property type="entry name" value="ATPase_AAA_core"/>
</dbReference>
<proteinExistence type="inferred from homology"/>
<dbReference type="Gene3D" id="6.20.220.10">
    <property type="entry name" value="ClpX chaperone, C4-type zinc finger domain"/>
    <property type="match status" value="1"/>
</dbReference>
<dbReference type="PROSITE" id="PS51902">
    <property type="entry name" value="CLPX_ZB"/>
    <property type="match status" value="1"/>
</dbReference>
<evidence type="ECO:0000256" key="7">
    <source>
        <dbReference type="SAM" id="MobiDB-lite"/>
    </source>
</evidence>
<dbReference type="InterPro" id="IPR019489">
    <property type="entry name" value="Clp_ATPase_C"/>
</dbReference>
<organism evidence="9 10">
    <name type="scientific">Mangrovimicrobium sediminis</name>
    <dbReference type="NCBI Taxonomy" id="2562682"/>
    <lineage>
        <taxon>Bacteria</taxon>
        <taxon>Pseudomonadati</taxon>
        <taxon>Pseudomonadota</taxon>
        <taxon>Gammaproteobacteria</taxon>
        <taxon>Cellvibrionales</taxon>
        <taxon>Halieaceae</taxon>
        <taxon>Mangrovimicrobium</taxon>
    </lineage>
</organism>
<protein>
    <submittedName>
        <fullName evidence="9">ATP-dependent Clp protease ATP-binding subunit ClpX</fullName>
    </submittedName>
</protein>
<dbReference type="InterPro" id="IPR038366">
    <property type="entry name" value="Znf_CppX_C4_sf"/>
</dbReference>
<feature type="compositionally biased region" description="Low complexity" evidence="7">
    <location>
        <begin position="436"/>
        <end position="445"/>
    </location>
</feature>
<evidence type="ECO:0000256" key="4">
    <source>
        <dbReference type="ARBA" id="ARBA00022840"/>
    </source>
</evidence>
<feature type="binding site" evidence="6">
    <location>
        <position position="14"/>
    </location>
    <ligand>
        <name>Zn(2+)</name>
        <dbReference type="ChEBI" id="CHEBI:29105"/>
    </ligand>
</feature>
<dbReference type="OrthoDB" id="6378724at2"/>
<dbReference type="AlphaFoldDB" id="A0A4Z0M6J2"/>
<dbReference type="Gene3D" id="3.40.50.300">
    <property type="entry name" value="P-loop containing nucleotide triphosphate hydrolases"/>
    <property type="match status" value="1"/>
</dbReference>
<dbReference type="SMART" id="SM00994">
    <property type="entry name" value="zf-C4_ClpX"/>
    <property type="match status" value="1"/>
</dbReference>
<keyword evidence="10" id="KW-1185">Reference proteome</keyword>
<keyword evidence="1 6" id="KW-0479">Metal-binding</keyword>
<evidence type="ECO:0000259" key="8">
    <source>
        <dbReference type="PROSITE" id="PS51902"/>
    </source>
</evidence>
<dbReference type="GO" id="GO:0046983">
    <property type="term" value="F:protein dimerization activity"/>
    <property type="evidence" value="ECO:0007669"/>
    <property type="project" value="UniProtKB-UniRule"/>
</dbReference>
<dbReference type="InterPro" id="IPR004487">
    <property type="entry name" value="Clp_protease_ATP-bd_su_ClpX"/>
</dbReference>
<dbReference type="GO" id="GO:0140662">
    <property type="term" value="F:ATP-dependent protein folding chaperone"/>
    <property type="evidence" value="ECO:0007669"/>
    <property type="project" value="InterPro"/>
</dbReference>
<dbReference type="GO" id="GO:0008233">
    <property type="term" value="F:peptidase activity"/>
    <property type="evidence" value="ECO:0007669"/>
    <property type="project" value="UniProtKB-KW"/>
</dbReference>
<feature type="region of interest" description="Disordered" evidence="7">
    <location>
        <begin position="423"/>
        <end position="445"/>
    </location>
</feature>
<dbReference type="InterPro" id="IPR010603">
    <property type="entry name" value="Znf_CppX_C4"/>
</dbReference>
<dbReference type="RefSeq" id="WP_135441270.1">
    <property type="nucleotide sequence ID" value="NZ_SRLE01000004.1"/>
</dbReference>
<dbReference type="InterPro" id="IPR027417">
    <property type="entry name" value="P-loop_NTPase"/>
</dbReference>
<dbReference type="SMART" id="SM01086">
    <property type="entry name" value="ClpB_D2-small"/>
    <property type="match status" value="1"/>
</dbReference>
<dbReference type="Pfam" id="PF10431">
    <property type="entry name" value="ClpB_D2-small"/>
    <property type="match status" value="1"/>
</dbReference>
<dbReference type="SUPFAM" id="SSF52540">
    <property type="entry name" value="P-loop containing nucleoside triphosphate hydrolases"/>
    <property type="match status" value="1"/>
</dbReference>
<evidence type="ECO:0000256" key="3">
    <source>
        <dbReference type="ARBA" id="ARBA00022833"/>
    </source>
</evidence>
<dbReference type="GO" id="GO:0005524">
    <property type="term" value="F:ATP binding"/>
    <property type="evidence" value="ECO:0007669"/>
    <property type="project" value="UniProtKB-KW"/>
</dbReference>
<feature type="binding site" evidence="6">
    <location>
        <position position="39"/>
    </location>
    <ligand>
        <name>Zn(2+)</name>
        <dbReference type="ChEBI" id="CHEBI:29105"/>
    </ligand>
</feature>
<dbReference type="SUPFAM" id="SSF57716">
    <property type="entry name" value="Glucocorticoid receptor-like (DNA-binding domain)"/>
    <property type="match status" value="1"/>
</dbReference>
<evidence type="ECO:0000256" key="6">
    <source>
        <dbReference type="PROSITE-ProRule" id="PRU01250"/>
    </source>
</evidence>
<evidence type="ECO:0000256" key="5">
    <source>
        <dbReference type="ARBA" id="ARBA00023186"/>
    </source>
</evidence>
<dbReference type="NCBIfam" id="NF003745">
    <property type="entry name" value="PRK05342.1"/>
    <property type="match status" value="1"/>
</dbReference>
<evidence type="ECO:0000313" key="9">
    <source>
        <dbReference type="EMBL" id="TGD75129.1"/>
    </source>
</evidence>
<feature type="binding site" evidence="6">
    <location>
        <position position="17"/>
    </location>
    <ligand>
        <name>Zn(2+)</name>
        <dbReference type="ChEBI" id="CHEBI:29105"/>
    </ligand>
</feature>
<dbReference type="GO" id="GO:0051082">
    <property type="term" value="F:unfolded protein binding"/>
    <property type="evidence" value="ECO:0007669"/>
    <property type="project" value="UniProtKB-UniRule"/>
</dbReference>
<gene>
    <name evidence="9" type="primary">clpX</name>
    <name evidence="9" type="ORF">E4634_03745</name>
</gene>
<dbReference type="PANTHER" id="PTHR48102:SF7">
    <property type="entry name" value="ATP-DEPENDENT CLP PROTEASE ATP-BINDING SUBUNIT CLPX-LIKE, MITOCHONDRIAL"/>
    <property type="match status" value="1"/>
</dbReference>
<dbReference type="InterPro" id="IPR059188">
    <property type="entry name" value="Znf_CLPX-like"/>
</dbReference>
<dbReference type="GO" id="GO:0016887">
    <property type="term" value="F:ATP hydrolysis activity"/>
    <property type="evidence" value="ECO:0007669"/>
    <property type="project" value="InterPro"/>
</dbReference>
<dbReference type="Pfam" id="PF06689">
    <property type="entry name" value="zf-C4_ClpX"/>
    <property type="match status" value="1"/>
</dbReference>
<dbReference type="Pfam" id="PF07724">
    <property type="entry name" value="AAA_2"/>
    <property type="match status" value="1"/>
</dbReference>
<feature type="domain" description="ClpX-type ZB" evidence="8">
    <location>
        <begin position="1"/>
        <end position="55"/>
    </location>
</feature>